<dbReference type="AlphaFoldDB" id="A0A0E2Z0A8"/>
<dbReference type="Proteomes" id="UP000028839">
    <property type="component" value="Unassembled WGS sequence"/>
</dbReference>
<proteinExistence type="predicted"/>
<dbReference type="HOGENOM" id="CLU_2753787_0_0_6"/>
<sequence length="70" mass="7928">MNKVFLIYLAIGSCKDSHFPRIFERQSYLLYLPLYTSPSALFTHLLDEDKVIMLINSLGDSVFLAGAVKC</sequence>
<gene>
    <name evidence="1" type="ORF">IB75_10690</name>
</gene>
<accession>A0A0E2Z0A8</accession>
<protein>
    <submittedName>
        <fullName evidence="1">Uncharacterized protein</fullName>
    </submittedName>
</protein>
<evidence type="ECO:0000313" key="1">
    <source>
        <dbReference type="EMBL" id="KFI19068.1"/>
    </source>
</evidence>
<comment type="caution">
    <text evidence="1">The sequence shown here is derived from an EMBL/GenBank/DDBJ whole genome shotgun (WGS) entry which is preliminary data.</text>
</comment>
<organism evidence="1 2">
    <name type="scientific">Nitrosococcus oceani C-27</name>
    <dbReference type="NCBI Taxonomy" id="314279"/>
    <lineage>
        <taxon>Bacteria</taxon>
        <taxon>Pseudomonadati</taxon>
        <taxon>Pseudomonadota</taxon>
        <taxon>Gammaproteobacteria</taxon>
        <taxon>Chromatiales</taxon>
        <taxon>Chromatiaceae</taxon>
        <taxon>Nitrosococcus</taxon>
    </lineage>
</organism>
<reference evidence="1 2" key="1">
    <citation type="submission" date="2014-07" db="EMBL/GenBank/DDBJ databases">
        <title>Comparative analysis of Nitrosococcus oceani genome inventories of strains from Pacific and Atlantic gyres.</title>
        <authorList>
            <person name="Lim C.K."/>
            <person name="Wang L."/>
            <person name="Sayavedra-Soto L.A."/>
            <person name="Klotz M.G."/>
        </authorList>
    </citation>
    <scope>NUCLEOTIDE SEQUENCE [LARGE SCALE GENOMIC DNA]</scope>
    <source>
        <strain evidence="1 2">C-27</strain>
    </source>
</reference>
<name>A0A0E2Z0A8_9GAMM</name>
<dbReference type="EMBL" id="JPGN01000063">
    <property type="protein sequence ID" value="KFI19068.1"/>
    <property type="molecule type" value="Genomic_DNA"/>
</dbReference>
<evidence type="ECO:0000313" key="2">
    <source>
        <dbReference type="Proteomes" id="UP000028839"/>
    </source>
</evidence>